<organism evidence="1 2">
    <name type="scientific">Metamycoplasma orale</name>
    <name type="common">Mycoplasma orale</name>
    <dbReference type="NCBI Taxonomy" id="2121"/>
    <lineage>
        <taxon>Bacteria</taxon>
        <taxon>Bacillati</taxon>
        <taxon>Mycoplasmatota</taxon>
        <taxon>Mycoplasmoidales</taxon>
        <taxon>Metamycoplasmataceae</taxon>
        <taxon>Metamycoplasma</taxon>
    </lineage>
</organism>
<reference evidence="1 2" key="1">
    <citation type="submission" date="2019-01" db="EMBL/GenBank/DDBJ databases">
        <authorList>
            <consortium name="Pathogen Informatics"/>
        </authorList>
    </citation>
    <scope>NUCLEOTIDE SEQUENCE [LARGE SCALE GENOMIC DNA]</scope>
    <source>
        <strain evidence="1 2">NCTC10112</strain>
    </source>
</reference>
<dbReference type="RefSeq" id="WP_022936169.1">
    <property type="nucleotide sequence ID" value="NZ_LR214940.1"/>
</dbReference>
<dbReference type="Proteomes" id="UP000290482">
    <property type="component" value="Chromosome"/>
</dbReference>
<evidence type="ECO:0008006" key="3">
    <source>
        <dbReference type="Google" id="ProtNLM"/>
    </source>
</evidence>
<dbReference type="EMBL" id="LR214940">
    <property type="protein sequence ID" value="VEU55408.1"/>
    <property type="molecule type" value="Genomic_DNA"/>
</dbReference>
<dbReference type="OrthoDB" id="8858565at2"/>
<evidence type="ECO:0000313" key="2">
    <source>
        <dbReference type="Proteomes" id="UP000290482"/>
    </source>
</evidence>
<dbReference type="InterPro" id="IPR018691">
    <property type="entry name" value="DUF2188"/>
</dbReference>
<accession>A0A448ZVX6</accession>
<gene>
    <name evidence="1" type="ORF">NCTC10112_00211</name>
</gene>
<dbReference type="Pfam" id="PF09954">
    <property type="entry name" value="DUF2188"/>
    <property type="match status" value="1"/>
</dbReference>
<protein>
    <recommendedName>
        <fullName evidence="3">DUF2188 domain-containing protein</fullName>
    </recommendedName>
</protein>
<evidence type="ECO:0000313" key="1">
    <source>
        <dbReference type="EMBL" id="VEU55408.1"/>
    </source>
</evidence>
<sequence length="58" mass="6555">MAIKYIINHNGHWAVKNANAKKVSKTFDTQEEAIKYAKSLNDCTAIKIQSRDGSFRKA</sequence>
<proteinExistence type="predicted"/>
<name>A0A448ZVX6_METOS</name>
<dbReference type="KEGG" id="mob:NCTC10112_00211"/>
<dbReference type="AlphaFoldDB" id="A0A448ZVX6"/>
<keyword evidence="2" id="KW-1185">Reference proteome</keyword>